<dbReference type="GO" id="GO:0005794">
    <property type="term" value="C:Golgi apparatus"/>
    <property type="evidence" value="ECO:0007669"/>
    <property type="project" value="TreeGrafter"/>
</dbReference>
<dbReference type="GO" id="GO:0019706">
    <property type="term" value="F:protein-cysteine S-palmitoyltransferase activity"/>
    <property type="evidence" value="ECO:0007669"/>
    <property type="project" value="UniProtKB-EC"/>
</dbReference>
<dbReference type="GO" id="GO:0006612">
    <property type="term" value="P:protein targeting to membrane"/>
    <property type="evidence" value="ECO:0007669"/>
    <property type="project" value="TreeGrafter"/>
</dbReference>
<keyword evidence="6 8" id="KW-0472">Membrane</keyword>
<dbReference type="AlphaFoldDB" id="A0A2P5D5Y4"/>
<evidence type="ECO:0000256" key="1">
    <source>
        <dbReference type="ARBA" id="ARBA00004127"/>
    </source>
</evidence>
<dbReference type="Pfam" id="PF01529">
    <property type="entry name" value="DHHC"/>
    <property type="match status" value="1"/>
</dbReference>
<feature type="transmembrane region" description="Helical" evidence="8">
    <location>
        <begin position="69"/>
        <end position="88"/>
    </location>
</feature>
<gene>
    <name evidence="10" type="ORF">PanWU01x14_093270</name>
</gene>
<evidence type="ECO:0000256" key="2">
    <source>
        <dbReference type="ARBA" id="ARBA00008574"/>
    </source>
</evidence>
<keyword evidence="7 8" id="KW-0012">Acyltransferase</keyword>
<evidence type="ECO:0000313" key="10">
    <source>
        <dbReference type="EMBL" id="PON68720.1"/>
    </source>
</evidence>
<comment type="similarity">
    <text evidence="2 8">Belongs to the DHHC palmitoyltransferase family.</text>
</comment>
<dbReference type="GO" id="GO:0005783">
    <property type="term" value="C:endoplasmic reticulum"/>
    <property type="evidence" value="ECO:0007669"/>
    <property type="project" value="TreeGrafter"/>
</dbReference>
<evidence type="ECO:0000256" key="5">
    <source>
        <dbReference type="ARBA" id="ARBA00022989"/>
    </source>
</evidence>
<keyword evidence="3 8" id="KW-0808">Transferase</keyword>
<evidence type="ECO:0000259" key="9">
    <source>
        <dbReference type="Pfam" id="PF01529"/>
    </source>
</evidence>
<feature type="transmembrane region" description="Helical" evidence="8">
    <location>
        <begin position="39"/>
        <end position="57"/>
    </location>
</feature>
<feature type="domain" description="Palmitoyltransferase DHHC" evidence="9">
    <location>
        <begin position="130"/>
        <end position="257"/>
    </location>
</feature>
<evidence type="ECO:0000256" key="4">
    <source>
        <dbReference type="ARBA" id="ARBA00022692"/>
    </source>
</evidence>
<evidence type="ECO:0000256" key="7">
    <source>
        <dbReference type="ARBA" id="ARBA00023315"/>
    </source>
</evidence>
<name>A0A2P5D5Y4_PARAD</name>
<keyword evidence="5 8" id="KW-1133">Transmembrane helix</keyword>
<evidence type="ECO:0000256" key="6">
    <source>
        <dbReference type="ARBA" id="ARBA00023136"/>
    </source>
</evidence>
<evidence type="ECO:0000256" key="8">
    <source>
        <dbReference type="RuleBase" id="RU079119"/>
    </source>
</evidence>
<reference evidence="11" key="1">
    <citation type="submission" date="2016-06" db="EMBL/GenBank/DDBJ databases">
        <title>Parallel loss of symbiosis genes in relatives of nitrogen-fixing non-legume Parasponia.</title>
        <authorList>
            <person name="Van Velzen R."/>
            <person name="Holmer R."/>
            <person name="Bu F."/>
            <person name="Rutten L."/>
            <person name="Van Zeijl A."/>
            <person name="Liu W."/>
            <person name="Santuari L."/>
            <person name="Cao Q."/>
            <person name="Sharma T."/>
            <person name="Shen D."/>
            <person name="Roswanjaya Y."/>
            <person name="Wardhani T."/>
            <person name="Kalhor M.S."/>
            <person name="Jansen J."/>
            <person name="Van den Hoogen J."/>
            <person name="Gungor B."/>
            <person name="Hartog M."/>
            <person name="Hontelez J."/>
            <person name="Verver J."/>
            <person name="Yang W.-C."/>
            <person name="Schijlen E."/>
            <person name="Repin R."/>
            <person name="Schilthuizen M."/>
            <person name="Schranz E."/>
            <person name="Heidstra R."/>
            <person name="Miyata K."/>
            <person name="Fedorova E."/>
            <person name="Kohlen W."/>
            <person name="Bisseling T."/>
            <person name="Smit S."/>
            <person name="Geurts R."/>
        </authorList>
    </citation>
    <scope>NUCLEOTIDE SEQUENCE [LARGE SCALE GENOMIC DNA]</scope>
    <source>
        <strain evidence="11">cv. WU1-14</strain>
    </source>
</reference>
<dbReference type="OrthoDB" id="4096362at2759"/>
<dbReference type="InterPro" id="IPR001594">
    <property type="entry name" value="Palmitoyltrfase_DHHC"/>
</dbReference>
<dbReference type="PANTHER" id="PTHR22883">
    <property type="entry name" value="ZINC FINGER DHHC DOMAIN CONTAINING PROTEIN"/>
    <property type="match status" value="1"/>
</dbReference>
<keyword evidence="4 8" id="KW-0812">Transmembrane</keyword>
<dbReference type="PROSITE" id="PS50216">
    <property type="entry name" value="DHHC"/>
    <property type="match status" value="1"/>
</dbReference>
<dbReference type="PANTHER" id="PTHR22883:SF57">
    <property type="entry name" value="S-ACYLTRANSFERASE"/>
    <property type="match status" value="1"/>
</dbReference>
<dbReference type="InterPro" id="IPR039859">
    <property type="entry name" value="PFA4/ZDH16/20/ERF2-like"/>
</dbReference>
<proteinExistence type="inferred from homology"/>
<comment type="subcellular location">
    <subcellularLocation>
        <location evidence="1">Endomembrane system</location>
        <topology evidence="1">Multi-pass membrane protein</topology>
    </subcellularLocation>
</comment>
<sequence length="308" mass="34941">MAFVNPEVEVGTENEIIAEIEEKVFFFHGRLICGPDPRGLLLTTVSILLSSWIFSVYVGEDLPSHHSGLIIRVSEMLTLLVLGNLILVSSIDPGIIPRNEQDLIEDVISGTNSARTRRKRVITVNGVELKLKYCRICKIFRPPRSSHCVVCDNCVEKFDHHCPWIGQCIALRNYRFYLTYIVSAFAFFVYVLSFSCWKMHQRVLKNGTNLFELLKNCPETLALTLFSFAAILFLAGLASFHVYLISTNQTAYENFRQRFVGSKSPYDKGILGNMKEVLFVGMPPSRVDFRAEVTPRSWHPTAVSSHEV</sequence>
<evidence type="ECO:0000313" key="11">
    <source>
        <dbReference type="Proteomes" id="UP000237105"/>
    </source>
</evidence>
<dbReference type="EC" id="2.3.1.225" evidence="8"/>
<feature type="transmembrane region" description="Helical" evidence="8">
    <location>
        <begin position="177"/>
        <end position="200"/>
    </location>
</feature>
<feature type="transmembrane region" description="Helical" evidence="8">
    <location>
        <begin position="220"/>
        <end position="246"/>
    </location>
</feature>
<comment type="catalytic activity">
    <reaction evidence="8">
        <text>L-cysteinyl-[protein] + hexadecanoyl-CoA = S-hexadecanoyl-L-cysteinyl-[protein] + CoA</text>
        <dbReference type="Rhea" id="RHEA:36683"/>
        <dbReference type="Rhea" id="RHEA-COMP:10131"/>
        <dbReference type="Rhea" id="RHEA-COMP:11032"/>
        <dbReference type="ChEBI" id="CHEBI:29950"/>
        <dbReference type="ChEBI" id="CHEBI:57287"/>
        <dbReference type="ChEBI" id="CHEBI:57379"/>
        <dbReference type="ChEBI" id="CHEBI:74151"/>
        <dbReference type="EC" id="2.3.1.225"/>
    </reaction>
</comment>
<accession>A0A2P5D5Y4</accession>
<organism evidence="10 11">
    <name type="scientific">Parasponia andersonii</name>
    <name type="common">Sponia andersonii</name>
    <dbReference type="NCBI Taxonomy" id="3476"/>
    <lineage>
        <taxon>Eukaryota</taxon>
        <taxon>Viridiplantae</taxon>
        <taxon>Streptophyta</taxon>
        <taxon>Embryophyta</taxon>
        <taxon>Tracheophyta</taxon>
        <taxon>Spermatophyta</taxon>
        <taxon>Magnoliopsida</taxon>
        <taxon>eudicotyledons</taxon>
        <taxon>Gunneridae</taxon>
        <taxon>Pentapetalae</taxon>
        <taxon>rosids</taxon>
        <taxon>fabids</taxon>
        <taxon>Rosales</taxon>
        <taxon>Cannabaceae</taxon>
        <taxon>Parasponia</taxon>
    </lineage>
</organism>
<protein>
    <recommendedName>
        <fullName evidence="8">S-acyltransferase</fullName>
        <ecNumber evidence="8">2.3.1.225</ecNumber>
    </recommendedName>
    <alternativeName>
        <fullName evidence="8">Palmitoyltransferase</fullName>
    </alternativeName>
</protein>
<keyword evidence="11" id="KW-1185">Reference proteome</keyword>
<dbReference type="EMBL" id="JXTB01000060">
    <property type="protein sequence ID" value="PON68720.1"/>
    <property type="molecule type" value="Genomic_DNA"/>
</dbReference>
<comment type="domain">
    <text evidence="8">The DHHC domain is required for palmitoyltransferase activity.</text>
</comment>
<evidence type="ECO:0000256" key="3">
    <source>
        <dbReference type="ARBA" id="ARBA00022679"/>
    </source>
</evidence>
<dbReference type="Proteomes" id="UP000237105">
    <property type="component" value="Unassembled WGS sequence"/>
</dbReference>
<comment type="caution">
    <text evidence="10">The sequence shown here is derived from an EMBL/GenBank/DDBJ whole genome shotgun (WGS) entry which is preliminary data.</text>
</comment>